<dbReference type="RefSeq" id="WP_019596643.1">
    <property type="nucleotide sequence ID" value="NZ_FNQC01000002.1"/>
</dbReference>
<feature type="chain" id="PRO_5045075012" evidence="1">
    <location>
        <begin position="20"/>
        <end position="298"/>
    </location>
</feature>
<keyword evidence="1" id="KW-0732">Signal</keyword>
<proteinExistence type="predicted"/>
<evidence type="ECO:0000313" key="2">
    <source>
        <dbReference type="EMBL" id="SDY68724.1"/>
    </source>
</evidence>
<comment type="caution">
    <text evidence="2">The sequence shown here is derived from an EMBL/GenBank/DDBJ whole genome shotgun (WGS) entry which is preliminary data.</text>
</comment>
<evidence type="ECO:0000313" key="3">
    <source>
        <dbReference type="Proteomes" id="UP000199663"/>
    </source>
</evidence>
<sequence>MRFFLIPLFSVIFSFSAFSQVNTTSEYDKDGNVLIYAENPDVIPYSLKIEFKSLTNLIPSSGMASFAVASPGRSQVAKLRKQDPNQSTTVKFATTIYKGNFLAKNKEEIPSLLPVDKGVEVTVYNMTHLENSLKFEKTNESYVGISIHFESPTLICAPRKGVVSQIKEDEELKGTSYTFSALDNFIELYHEDGTFTKLVVLKAGSVKVKIGETVFPGDVLAESSGEKYESGRHVRMIQTRLEKNNEGLTMKTIQTKFYDESLGSIVTETGTKITAVHPGAMVTKEMSKKELKKHQESN</sequence>
<dbReference type="EMBL" id="FNQC01000002">
    <property type="protein sequence ID" value="SDY68724.1"/>
    <property type="molecule type" value="Genomic_DNA"/>
</dbReference>
<protein>
    <submittedName>
        <fullName evidence="2">Peptidase family M23</fullName>
    </submittedName>
</protein>
<feature type="signal peptide" evidence="1">
    <location>
        <begin position="1"/>
        <end position="19"/>
    </location>
</feature>
<dbReference type="Gene3D" id="2.70.70.10">
    <property type="entry name" value="Glucose Permease (Domain IIA)"/>
    <property type="match status" value="1"/>
</dbReference>
<keyword evidence="3" id="KW-1185">Reference proteome</keyword>
<gene>
    <name evidence="2" type="ORF">SAMN05444412_102238</name>
</gene>
<reference evidence="2 3" key="1">
    <citation type="submission" date="2016-10" db="EMBL/GenBank/DDBJ databases">
        <authorList>
            <person name="Varghese N."/>
            <person name="Submissions S."/>
        </authorList>
    </citation>
    <scope>NUCLEOTIDE SEQUENCE [LARGE SCALE GENOMIC DNA]</scope>
    <source>
        <strain evidence="2 3">DSM 17997</strain>
    </source>
</reference>
<dbReference type="InterPro" id="IPR011055">
    <property type="entry name" value="Dup_hybrid_motif"/>
</dbReference>
<evidence type="ECO:0000256" key="1">
    <source>
        <dbReference type="SAM" id="SignalP"/>
    </source>
</evidence>
<organism evidence="2 3">
    <name type="scientific">Rhodonellum ikkaensis</name>
    <dbReference type="NCBI Taxonomy" id="336829"/>
    <lineage>
        <taxon>Bacteria</taxon>
        <taxon>Pseudomonadati</taxon>
        <taxon>Bacteroidota</taxon>
        <taxon>Cytophagia</taxon>
        <taxon>Cytophagales</taxon>
        <taxon>Cytophagaceae</taxon>
        <taxon>Rhodonellum</taxon>
    </lineage>
</organism>
<name>A0A1H3LXH1_9BACT</name>
<accession>A0A1H3LXH1</accession>
<dbReference type="Proteomes" id="UP000199663">
    <property type="component" value="Unassembled WGS sequence"/>
</dbReference>